<comment type="similarity">
    <text evidence="2 13">Belongs to the type III secretion exporter family.</text>
</comment>
<dbReference type="GO" id="GO:0044780">
    <property type="term" value="P:bacterial-type flagellum assembly"/>
    <property type="evidence" value="ECO:0007669"/>
    <property type="project" value="InterPro"/>
</dbReference>
<evidence type="ECO:0000256" key="13">
    <source>
        <dbReference type="RuleBase" id="RU364091"/>
    </source>
</evidence>
<keyword evidence="10 13" id="KW-0472">Membrane</keyword>
<dbReference type="InterPro" id="IPR006135">
    <property type="entry name" value="T3SS_substrate_exporter"/>
</dbReference>
<dbReference type="GO" id="GO:0005886">
    <property type="term" value="C:plasma membrane"/>
    <property type="evidence" value="ECO:0007669"/>
    <property type="project" value="UniProtKB-SubCell"/>
</dbReference>
<feature type="transmembrane region" description="Helical" evidence="13">
    <location>
        <begin position="34"/>
        <end position="55"/>
    </location>
</feature>
<dbReference type="KEGG" id="mcau:MIT9_P1166"/>
<protein>
    <recommendedName>
        <fullName evidence="3 13">Flagellar biosynthetic protein FlhB</fullName>
    </recommendedName>
</protein>
<keyword evidence="6 13" id="KW-0812">Transmembrane</keyword>
<sequence>MAEEDSGQERTEDPTPKRLEDARRKGQIPRSRELNTFAVVMAGVAGCGLLAQYMAARLERIMRGNFRLDRADVFEPRALAEHSLATLFDGLLLLAPFLGLMTVVALLAPIALGGWVVSWESLSPKLDKLNPLAGFKRMFSVRGLVELLKSLLKVVLLAAVAALIFQVFGDEVLRLADEDLHQALARGLDFLWLSSLLLAAGLVVLVAIDVPYQLWDHHRKLKMTLQEVKDEFKESEGRPEVKSKIRQLQRERAQQRMMDEVPKADVVVTNPTHFAVALRYDQSQGGAPTVVAKGVDLIAAQIRRRATEAGVPLVAAPPLARALYYSTELEQEIPEGLYLAVAHVLAYVYQLKAARGPGERPPPPKDLPVPDEFLQGEAAD</sequence>
<dbReference type="PANTHER" id="PTHR30531">
    <property type="entry name" value="FLAGELLAR BIOSYNTHETIC PROTEIN FLHB"/>
    <property type="match status" value="1"/>
</dbReference>
<evidence type="ECO:0000256" key="6">
    <source>
        <dbReference type="ARBA" id="ARBA00022692"/>
    </source>
</evidence>
<dbReference type="NCBIfam" id="TIGR00328">
    <property type="entry name" value="flhB"/>
    <property type="match status" value="1"/>
</dbReference>
<evidence type="ECO:0000256" key="10">
    <source>
        <dbReference type="ARBA" id="ARBA00023136"/>
    </source>
</evidence>
<dbReference type="PRINTS" id="PR00950">
    <property type="entry name" value="TYPE3IMSPROT"/>
</dbReference>
<evidence type="ECO:0000256" key="9">
    <source>
        <dbReference type="ARBA" id="ARBA00022989"/>
    </source>
</evidence>
<dbReference type="InterPro" id="IPR006136">
    <property type="entry name" value="FlhB"/>
</dbReference>
<evidence type="ECO:0000313" key="15">
    <source>
        <dbReference type="EMBL" id="BCX81588.1"/>
    </source>
</evidence>
<evidence type="ECO:0000256" key="11">
    <source>
        <dbReference type="ARBA" id="ARBA00023225"/>
    </source>
</evidence>
<dbReference type="AlphaFoldDB" id="A0AAU9BRX4"/>
<evidence type="ECO:0000256" key="1">
    <source>
        <dbReference type="ARBA" id="ARBA00004651"/>
    </source>
</evidence>
<feature type="transmembrane region" description="Helical" evidence="13">
    <location>
        <begin position="190"/>
        <end position="212"/>
    </location>
</feature>
<comment type="subcellular location">
    <subcellularLocation>
        <location evidence="1">Cell membrane</location>
        <topology evidence="1">Multi-pass membrane protein</topology>
    </subcellularLocation>
</comment>
<dbReference type="SUPFAM" id="SSF160544">
    <property type="entry name" value="EscU C-terminal domain-like"/>
    <property type="match status" value="1"/>
</dbReference>
<dbReference type="PANTHER" id="PTHR30531:SF12">
    <property type="entry name" value="FLAGELLAR BIOSYNTHETIC PROTEIN FLHB"/>
    <property type="match status" value="1"/>
</dbReference>
<evidence type="ECO:0000256" key="4">
    <source>
        <dbReference type="ARBA" id="ARBA00022448"/>
    </source>
</evidence>
<dbReference type="Gene3D" id="6.10.250.2080">
    <property type="match status" value="1"/>
</dbReference>
<keyword evidence="5 13" id="KW-1003">Cell membrane</keyword>
<evidence type="ECO:0000256" key="7">
    <source>
        <dbReference type="ARBA" id="ARBA00022795"/>
    </source>
</evidence>
<feature type="compositionally biased region" description="Basic and acidic residues" evidence="14">
    <location>
        <begin position="7"/>
        <end position="24"/>
    </location>
</feature>
<feature type="transmembrane region" description="Helical" evidence="13">
    <location>
        <begin position="91"/>
        <end position="117"/>
    </location>
</feature>
<evidence type="ECO:0000256" key="8">
    <source>
        <dbReference type="ARBA" id="ARBA00022927"/>
    </source>
</evidence>
<evidence type="ECO:0000256" key="5">
    <source>
        <dbReference type="ARBA" id="ARBA00022475"/>
    </source>
</evidence>
<keyword evidence="8 13" id="KW-0653">Protein transport</keyword>
<gene>
    <name evidence="13" type="primary">flhB</name>
    <name evidence="15" type="ORF">MIT9_P1166</name>
</gene>
<proteinExistence type="inferred from homology"/>
<dbReference type="EMBL" id="AP024714">
    <property type="protein sequence ID" value="BCX81588.1"/>
    <property type="molecule type" value="Genomic_DNA"/>
</dbReference>
<feature type="transmembrane region" description="Helical" evidence="13">
    <location>
        <begin position="147"/>
        <end position="168"/>
    </location>
</feature>
<dbReference type="RefSeq" id="WP_317706507.1">
    <property type="nucleotide sequence ID" value="NZ_AP024714.1"/>
</dbReference>
<evidence type="ECO:0000313" key="16">
    <source>
        <dbReference type="Proteomes" id="UP001321825"/>
    </source>
</evidence>
<reference evidence="16" key="1">
    <citation type="journal article" date="2024" name="Int. J. Syst. Evol. Microbiol.">
        <title>Methylomarinovum tepidoasis sp. nov., a moderately thermophilic methanotroph of the family Methylothermaceae isolated from a deep-sea hydrothermal field.</title>
        <authorList>
            <person name="Hirayama H."/>
            <person name="Takaki Y."/>
            <person name="Abe M."/>
            <person name="Miyazaki M."/>
            <person name="Uematsu K."/>
            <person name="Matsui Y."/>
            <person name="Takai K."/>
        </authorList>
    </citation>
    <scope>NUCLEOTIDE SEQUENCE [LARGE SCALE GENOMIC DNA]</scope>
    <source>
        <strain evidence="16">IT-9</strain>
    </source>
</reference>
<keyword evidence="11 13" id="KW-1006">Bacterial flagellum protein export</keyword>
<keyword evidence="9 13" id="KW-1133">Transmembrane helix</keyword>
<keyword evidence="16" id="KW-1185">Reference proteome</keyword>
<organism evidence="15 16">
    <name type="scientific">Methylomarinovum caldicuralii</name>
    <dbReference type="NCBI Taxonomy" id="438856"/>
    <lineage>
        <taxon>Bacteria</taxon>
        <taxon>Pseudomonadati</taxon>
        <taxon>Pseudomonadota</taxon>
        <taxon>Gammaproteobacteria</taxon>
        <taxon>Methylococcales</taxon>
        <taxon>Methylothermaceae</taxon>
        <taxon>Methylomarinovum</taxon>
    </lineage>
</organism>
<keyword evidence="15" id="KW-0282">Flagellum</keyword>
<dbReference type="Proteomes" id="UP001321825">
    <property type="component" value="Chromosome"/>
</dbReference>
<evidence type="ECO:0000256" key="12">
    <source>
        <dbReference type="ARBA" id="ARBA00025078"/>
    </source>
</evidence>
<feature type="region of interest" description="Disordered" evidence="14">
    <location>
        <begin position="1"/>
        <end position="26"/>
    </location>
</feature>
<keyword evidence="7 13" id="KW-1005">Bacterial flagellum biogenesis</keyword>
<keyword evidence="15" id="KW-0969">Cilium</keyword>
<evidence type="ECO:0000256" key="14">
    <source>
        <dbReference type="SAM" id="MobiDB-lite"/>
    </source>
</evidence>
<feature type="region of interest" description="Disordered" evidence="14">
    <location>
        <begin position="355"/>
        <end position="380"/>
    </location>
</feature>
<dbReference type="Pfam" id="PF01312">
    <property type="entry name" value="Bac_export_2"/>
    <property type="match status" value="1"/>
</dbReference>
<name>A0AAU9BRX4_9GAMM</name>
<evidence type="ECO:0000256" key="3">
    <source>
        <dbReference type="ARBA" id="ARBA00021622"/>
    </source>
</evidence>
<dbReference type="InterPro" id="IPR029025">
    <property type="entry name" value="T3SS_substrate_exporter_C"/>
</dbReference>
<keyword evidence="15" id="KW-0966">Cell projection</keyword>
<comment type="function">
    <text evidence="12 13">Required for formation of the rod structure in the basal body of the flagellar apparatus. Together with FliI and FliH, may constitute the export apparatus of flagellin.</text>
</comment>
<dbReference type="Gene3D" id="3.40.1690.10">
    <property type="entry name" value="secretion proteins EscU"/>
    <property type="match status" value="1"/>
</dbReference>
<dbReference type="GO" id="GO:0009306">
    <property type="term" value="P:protein secretion"/>
    <property type="evidence" value="ECO:0007669"/>
    <property type="project" value="InterPro"/>
</dbReference>
<accession>A0AAU9BRX4</accession>
<evidence type="ECO:0000256" key="2">
    <source>
        <dbReference type="ARBA" id="ARBA00010690"/>
    </source>
</evidence>
<keyword evidence="4 13" id="KW-0813">Transport</keyword>